<feature type="binding site" evidence="13">
    <location>
        <position position="164"/>
    </location>
    <ligand>
        <name>substrate</name>
    </ligand>
</feature>
<feature type="binding site" evidence="13">
    <location>
        <position position="194"/>
    </location>
    <ligand>
        <name>substrate</name>
    </ligand>
</feature>
<evidence type="ECO:0000313" key="16">
    <source>
        <dbReference type="EMBL" id="TFE01536.1"/>
    </source>
</evidence>
<dbReference type="InterPro" id="IPR022412">
    <property type="entry name" value="Quinolinate_PRibosylTrfase_N"/>
</dbReference>
<sequence>MNTLKLRSCIEQFLIEDIGEQDVTTDLIFSDDTNGEIVFIAKEDGVFCGQDVIRTGFPLLDPNTDISLFVKDGDSIEAGQRLGVVSGQISALLKGERVVLNLVQRMSGIATLTRNAVETLGSTDTRICDTRKTTPGLRMFEKYAVRCGGGYNHRYGLYDGVMVKDNHIAFAGSISKAVEVIRERLGHMVKIEVETETKEQVSEAVEAGADVIMFDNRTPEEISQLKMLVPDHIITEASGGITLDNLADYQNCGVHYISLGFLTHSYKALDISVKVSADAGALSHHLSQKGTLI</sequence>
<comment type="catalytic activity">
    <reaction evidence="10">
        <text>nicotinate beta-D-ribonucleotide + CO2 + diphosphate = quinolinate + 5-phospho-alpha-D-ribose 1-diphosphate + 2 H(+)</text>
        <dbReference type="Rhea" id="RHEA:12733"/>
        <dbReference type="ChEBI" id="CHEBI:15378"/>
        <dbReference type="ChEBI" id="CHEBI:16526"/>
        <dbReference type="ChEBI" id="CHEBI:29959"/>
        <dbReference type="ChEBI" id="CHEBI:33019"/>
        <dbReference type="ChEBI" id="CHEBI:57502"/>
        <dbReference type="ChEBI" id="CHEBI:58017"/>
        <dbReference type="EC" id="2.4.2.19"/>
    </reaction>
</comment>
<evidence type="ECO:0000256" key="12">
    <source>
        <dbReference type="PIRNR" id="PIRNR006250"/>
    </source>
</evidence>
<dbReference type="AlphaFoldDB" id="A0A4Y8LFX0"/>
<evidence type="ECO:0000256" key="7">
    <source>
        <dbReference type="ARBA" id="ARBA00022676"/>
    </source>
</evidence>
<reference evidence="16 17" key="1">
    <citation type="submission" date="2019-03" db="EMBL/GenBank/DDBJ databases">
        <authorList>
            <person name="Yang Y."/>
        </authorList>
    </citation>
    <scope>NUCLEOTIDE SEQUENCE [LARGE SCALE GENOMIC DNA]</scope>
    <source>
        <strain evidence="16 17">ASL-1</strain>
    </source>
</reference>
<accession>A0A4Y8LFX0</accession>
<comment type="subunit">
    <text evidence="4">Hexamer formed by 3 homodimers.</text>
</comment>
<dbReference type="Gene3D" id="3.20.20.70">
    <property type="entry name" value="Aldolase class I"/>
    <property type="match status" value="1"/>
</dbReference>
<evidence type="ECO:0000259" key="15">
    <source>
        <dbReference type="Pfam" id="PF02749"/>
    </source>
</evidence>
<dbReference type="EC" id="2.4.2.19" evidence="5"/>
<feature type="binding site" evidence="13">
    <location>
        <position position="97"/>
    </location>
    <ligand>
        <name>substrate</name>
    </ligand>
</feature>
<feature type="binding site" evidence="13">
    <location>
        <position position="215"/>
    </location>
    <ligand>
        <name>substrate</name>
    </ligand>
</feature>
<dbReference type="PANTHER" id="PTHR32179">
    <property type="entry name" value="NICOTINATE-NUCLEOTIDE PYROPHOSPHORYLASE [CARBOXYLATING]"/>
    <property type="match status" value="1"/>
</dbReference>
<dbReference type="InterPro" id="IPR027277">
    <property type="entry name" value="NadC/ModD"/>
</dbReference>
<dbReference type="FunFam" id="3.20.20.70:FF:000030">
    <property type="entry name" value="Nicotinate-nucleotide pyrophosphorylase, carboxylating"/>
    <property type="match status" value="1"/>
</dbReference>
<dbReference type="GO" id="GO:0004514">
    <property type="term" value="F:nicotinate-nucleotide diphosphorylase (carboxylating) activity"/>
    <property type="evidence" value="ECO:0007669"/>
    <property type="project" value="UniProtKB-EC"/>
</dbReference>
<dbReference type="GO" id="GO:0034213">
    <property type="term" value="P:quinolinate catabolic process"/>
    <property type="evidence" value="ECO:0007669"/>
    <property type="project" value="TreeGrafter"/>
</dbReference>
<dbReference type="Gene3D" id="3.90.1170.20">
    <property type="entry name" value="Quinolinate phosphoribosyl transferase, N-terminal domain"/>
    <property type="match status" value="1"/>
</dbReference>
<comment type="function">
    <text evidence="1">Involved in the catabolism of quinolinic acid (QA).</text>
</comment>
<feature type="binding site" evidence="13">
    <location>
        <begin position="238"/>
        <end position="240"/>
    </location>
    <ligand>
        <name>substrate</name>
    </ligand>
</feature>
<feature type="domain" description="Quinolinate phosphoribosyl transferase C-terminal" evidence="14">
    <location>
        <begin position="109"/>
        <end position="274"/>
    </location>
</feature>
<keyword evidence="6" id="KW-0662">Pyridine nucleotide biosynthesis</keyword>
<evidence type="ECO:0000313" key="17">
    <source>
        <dbReference type="Proteomes" id="UP000297776"/>
    </source>
</evidence>
<dbReference type="GO" id="GO:0009435">
    <property type="term" value="P:NAD+ biosynthetic process"/>
    <property type="evidence" value="ECO:0007669"/>
    <property type="project" value="UniProtKB-UniPathway"/>
</dbReference>
<evidence type="ECO:0000256" key="6">
    <source>
        <dbReference type="ARBA" id="ARBA00022642"/>
    </source>
</evidence>
<dbReference type="SUPFAM" id="SSF54675">
    <property type="entry name" value="Nicotinate/Quinolinate PRTase N-terminal domain-like"/>
    <property type="match status" value="1"/>
</dbReference>
<comment type="similarity">
    <text evidence="3 12">Belongs to the NadC/ModD family.</text>
</comment>
<dbReference type="Pfam" id="PF01729">
    <property type="entry name" value="QRPTase_C"/>
    <property type="match status" value="1"/>
</dbReference>
<keyword evidence="17" id="KW-1185">Reference proteome</keyword>
<evidence type="ECO:0000259" key="14">
    <source>
        <dbReference type="Pfam" id="PF01729"/>
    </source>
</evidence>
<name>A0A4Y8LFX0_9BACL</name>
<dbReference type="InterPro" id="IPR004393">
    <property type="entry name" value="NadC"/>
</dbReference>
<comment type="caution">
    <text evidence="16">The sequence shown here is derived from an EMBL/GenBank/DDBJ whole genome shotgun (WGS) entry which is preliminary data.</text>
</comment>
<feature type="binding site" evidence="13">
    <location>
        <begin position="130"/>
        <end position="132"/>
    </location>
    <ligand>
        <name>substrate</name>
    </ligand>
</feature>
<dbReference type="EMBL" id="SORX01000004">
    <property type="protein sequence ID" value="TFE01536.1"/>
    <property type="molecule type" value="Genomic_DNA"/>
</dbReference>
<evidence type="ECO:0000256" key="5">
    <source>
        <dbReference type="ARBA" id="ARBA00011944"/>
    </source>
</evidence>
<evidence type="ECO:0000256" key="9">
    <source>
        <dbReference type="ARBA" id="ARBA00033102"/>
    </source>
</evidence>
<dbReference type="FunFam" id="3.90.1170.20:FF:000001">
    <property type="entry name" value="Nicotinate-nucleotide diphosphorylase (Carboxylating)"/>
    <property type="match status" value="1"/>
</dbReference>
<evidence type="ECO:0000256" key="4">
    <source>
        <dbReference type="ARBA" id="ARBA00011218"/>
    </source>
</evidence>
<protein>
    <recommendedName>
        <fullName evidence="11">Probable nicotinate-nucleotide pyrophosphorylase [carboxylating]</fullName>
        <ecNumber evidence="5">2.4.2.19</ecNumber>
    </recommendedName>
    <alternativeName>
        <fullName evidence="9">Quinolinate phosphoribosyltransferase [decarboxylating]</fullName>
    </alternativeName>
</protein>
<proteinExistence type="inferred from homology"/>
<evidence type="ECO:0000256" key="13">
    <source>
        <dbReference type="PIRSR" id="PIRSR006250-1"/>
    </source>
</evidence>
<feature type="binding site" evidence="13">
    <location>
        <position position="154"/>
    </location>
    <ligand>
        <name>substrate</name>
    </ligand>
</feature>
<evidence type="ECO:0000256" key="2">
    <source>
        <dbReference type="ARBA" id="ARBA00004893"/>
    </source>
</evidence>
<dbReference type="Pfam" id="PF02749">
    <property type="entry name" value="QRPTase_N"/>
    <property type="match status" value="1"/>
</dbReference>
<dbReference type="GO" id="GO:0005737">
    <property type="term" value="C:cytoplasm"/>
    <property type="evidence" value="ECO:0007669"/>
    <property type="project" value="TreeGrafter"/>
</dbReference>
<feature type="domain" description="Quinolinate phosphoribosyl transferase N-terminal" evidence="15">
    <location>
        <begin position="22"/>
        <end position="107"/>
    </location>
</feature>
<gene>
    <name evidence="16" type="primary">nadC</name>
    <name evidence="16" type="ORF">E2626_08155</name>
</gene>
<feature type="binding site" evidence="13">
    <location>
        <begin position="259"/>
        <end position="261"/>
    </location>
    <ligand>
        <name>substrate</name>
    </ligand>
</feature>
<dbReference type="UniPathway" id="UPA00253">
    <property type="reaction ID" value="UER00331"/>
</dbReference>
<organism evidence="16 17">
    <name type="scientific">Jeotgalibacillus salarius</name>
    <dbReference type="NCBI Taxonomy" id="546023"/>
    <lineage>
        <taxon>Bacteria</taxon>
        <taxon>Bacillati</taxon>
        <taxon>Bacillota</taxon>
        <taxon>Bacilli</taxon>
        <taxon>Bacillales</taxon>
        <taxon>Caryophanaceae</taxon>
        <taxon>Jeotgalibacillus</taxon>
    </lineage>
</organism>
<evidence type="ECO:0000256" key="11">
    <source>
        <dbReference type="ARBA" id="ARBA00069173"/>
    </source>
</evidence>
<dbReference type="InterPro" id="IPR013785">
    <property type="entry name" value="Aldolase_TIM"/>
</dbReference>
<dbReference type="OrthoDB" id="9782546at2"/>
<dbReference type="SUPFAM" id="SSF51690">
    <property type="entry name" value="Nicotinate/Quinolinate PRTase C-terminal domain-like"/>
    <property type="match status" value="1"/>
</dbReference>
<dbReference type="InterPro" id="IPR037128">
    <property type="entry name" value="Quinolinate_PRibosylTase_N_sf"/>
</dbReference>
<evidence type="ECO:0000256" key="10">
    <source>
        <dbReference type="ARBA" id="ARBA00047445"/>
    </source>
</evidence>
<dbReference type="RefSeq" id="WP_134381254.1">
    <property type="nucleotide sequence ID" value="NZ_SORX01000004.1"/>
</dbReference>
<dbReference type="InterPro" id="IPR002638">
    <property type="entry name" value="Quinolinate_PRibosylTrfase_C"/>
</dbReference>
<dbReference type="PIRSF" id="PIRSF006250">
    <property type="entry name" value="NadC_ModD"/>
    <property type="match status" value="1"/>
</dbReference>
<dbReference type="CDD" id="cd01572">
    <property type="entry name" value="QPRTase"/>
    <property type="match status" value="1"/>
</dbReference>
<dbReference type="InterPro" id="IPR036068">
    <property type="entry name" value="Nicotinate_pribotase-like_C"/>
</dbReference>
<keyword evidence="8 12" id="KW-0808">Transferase</keyword>
<evidence type="ECO:0000256" key="8">
    <source>
        <dbReference type="ARBA" id="ARBA00022679"/>
    </source>
</evidence>
<dbReference type="PANTHER" id="PTHR32179:SF3">
    <property type="entry name" value="NICOTINATE-NUCLEOTIDE PYROPHOSPHORYLASE [CARBOXYLATING]"/>
    <property type="match status" value="1"/>
</dbReference>
<dbReference type="Proteomes" id="UP000297776">
    <property type="component" value="Unassembled WGS sequence"/>
</dbReference>
<evidence type="ECO:0000256" key="3">
    <source>
        <dbReference type="ARBA" id="ARBA00009400"/>
    </source>
</evidence>
<comment type="pathway">
    <text evidence="2">Cofactor biosynthesis; NAD(+) biosynthesis; nicotinate D-ribonucleotide from quinolinate: step 1/1.</text>
</comment>
<keyword evidence="7 12" id="KW-0328">Glycosyltransferase</keyword>
<evidence type="ECO:0000256" key="1">
    <source>
        <dbReference type="ARBA" id="ARBA00003237"/>
    </source>
</evidence>
<dbReference type="NCBIfam" id="TIGR00078">
    <property type="entry name" value="nadC"/>
    <property type="match status" value="1"/>
</dbReference>